<feature type="region of interest" description="Disordered" evidence="1">
    <location>
        <begin position="214"/>
        <end position="238"/>
    </location>
</feature>
<evidence type="ECO:0000313" key="2">
    <source>
        <dbReference type="EMBL" id="EFJ42048.1"/>
    </source>
</evidence>
<dbReference type="GO" id="GO:0043240">
    <property type="term" value="C:Fanconi anaemia nuclear complex"/>
    <property type="evidence" value="ECO:0007669"/>
    <property type="project" value="InterPro"/>
</dbReference>
<evidence type="ECO:0000256" key="1">
    <source>
        <dbReference type="SAM" id="MobiDB-lite"/>
    </source>
</evidence>
<feature type="compositionally biased region" description="Low complexity" evidence="1">
    <location>
        <begin position="279"/>
        <end position="297"/>
    </location>
</feature>
<dbReference type="PANTHER" id="PTHR32094">
    <property type="entry name" value="FANCONI ANEMIA GROUP E PROTEIN"/>
    <property type="match status" value="1"/>
</dbReference>
<feature type="compositionally biased region" description="Basic and acidic residues" evidence="1">
    <location>
        <begin position="468"/>
        <end position="478"/>
    </location>
</feature>
<proteinExistence type="predicted"/>
<dbReference type="InParanoid" id="D8UE22"/>
<dbReference type="OrthoDB" id="552180at2759"/>
<feature type="region of interest" description="Disordered" evidence="1">
    <location>
        <begin position="262"/>
        <end position="347"/>
    </location>
</feature>
<dbReference type="PANTHER" id="PTHR32094:SF5">
    <property type="entry name" value="FANCONI ANEMIA GROUP E PROTEIN"/>
    <property type="match status" value="1"/>
</dbReference>
<dbReference type="GO" id="GO:0036297">
    <property type="term" value="P:interstrand cross-link repair"/>
    <property type="evidence" value="ECO:0007669"/>
    <property type="project" value="InterPro"/>
</dbReference>
<dbReference type="AlphaFoldDB" id="D8UE22"/>
<feature type="region of interest" description="Disordered" evidence="1">
    <location>
        <begin position="404"/>
        <end position="534"/>
    </location>
</feature>
<sequence length="892" mass="93009">MHDSIFTGALGIQQRCAPKAQGSCVDAARYKSSAELWDTLGALQAFVQQSRDDSMVHGSSIPSLSGVIVTWRVFVCIPHLQRGPGWTQQALARLLDWLTAPYVTASPNRAAHKPVGPPRDANSHGGLARTALEPGCGLGLAPRALSFPPHLQPQLRQLLAALPRCPKLYDSLDEHSRLLLHDLLSVLPRRCAMGTTTPALHGAGAAAAAAVRQLHGSGGSGSHPRPGAAGAGAEYQRRDSGRRTVYIGPWIRAALEASRLRFQSSVPPPPPPPPPSPSPQVDVAAAPPAQDPSASWPAERRAPLETEFVPQADAPHRVTLPHKRKPTAGGDGARDLRGVPWRPSNAGGVDAAAAAAHGDMGFPKKDAGWWWIPDLDLDPNLDLDRTSRGNPQDRYESGYALNPDLVTAPGLPGTGSASQTVPPAPSTPGARVDDDVCARRWGWRQDRSDGGLPYGQRPARPSEASVSELRRAREERQEALCTSSTVTEDDGADVAGEKNTEEEDQRQHQRVAVQKRTEEEEEEELGVDGPRAKRPRTGITAAVAVAAAAEPATLPLGTAADDNTTAAAAATAGTTVDPKASMEKFLRALQEVIGGGGGGGDDGGGGGGFGRAAAPSEVTSWRHLETLLEQCAAAGGTAAVMASGGDGVDGRSSAAAAFPPDVVRHIMRQLLTPRLSGAAARMLLSVAVLPAVAAVERVMPRPLQEALAAAAGGAHPRALTEAVLIPAVQWPQLTPGQAQLLVKAVTAGKPPLPPPLQSLLLRASSACGSVWSEPHVTLVHGLLEAAGEGLDQVALGLLCQGLHAAVRSNDNPHIQAGMTRSVPLCRLLLSLLTKYGNRLSVVQLRQLQEAAAAMSTFMTKPCMVKLQELMVAAAAAPGAGAVDGGVGGAWEL</sequence>
<dbReference type="GeneID" id="9622662"/>
<organism evidence="3">
    <name type="scientific">Volvox carteri f. nagariensis</name>
    <dbReference type="NCBI Taxonomy" id="3068"/>
    <lineage>
        <taxon>Eukaryota</taxon>
        <taxon>Viridiplantae</taxon>
        <taxon>Chlorophyta</taxon>
        <taxon>core chlorophytes</taxon>
        <taxon>Chlorophyceae</taxon>
        <taxon>CS clade</taxon>
        <taxon>Chlamydomonadales</taxon>
        <taxon>Volvocaceae</taxon>
        <taxon>Volvox</taxon>
    </lineage>
</organism>
<dbReference type="KEGG" id="vcn:VOLCADRAFT_97953"/>
<name>D8UE22_VOLCA</name>
<feature type="compositionally biased region" description="Low complexity" evidence="1">
    <location>
        <begin position="222"/>
        <end position="233"/>
    </location>
</feature>
<dbReference type="InterPro" id="IPR039685">
    <property type="entry name" value="FANCE"/>
</dbReference>
<feature type="compositionally biased region" description="Basic and acidic residues" evidence="1">
    <location>
        <begin position="431"/>
        <end position="449"/>
    </location>
</feature>
<dbReference type="RefSeq" id="XP_002956923.1">
    <property type="nucleotide sequence ID" value="XM_002956877.1"/>
</dbReference>
<protein>
    <submittedName>
        <fullName evidence="2">Uncharacterized protein</fullName>
    </submittedName>
</protein>
<dbReference type="EMBL" id="GL378387">
    <property type="protein sequence ID" value="EFJ42048.1"/>
    <property type="molecule type" value="Genomic_DNA"/>
</dbReference>
<gene>
    <name evidence="2" type="ORF">VOLCADRAFT_97953</name>
</gene>
<evidence type="ECO:0000313" key="3">
    <source>
        <dbReference type="Proteomes" id="UP000001058"/>
    </source>
</evidence>
<accession>D8UE22</accession>
<dbReference type="Proteomes" id="UP000001058">
    <property type="component" value="Unassembled WGS sequence"/>
</dbReference>
<feature type="compositionally biased region" description="Pro residues" evidence="1">
    <location>
        <begin position="266"/>
        <end position="278"/>
    </location>
</feature>
<keyword evidence="3" id="KW-1185">Reference proteome</keyword>
<reference evidence="2 3" key="1">
    <citation type="journal article" date="2010" name="Science">
        <title>Genomic analysis of organismal complexity in the multicellular green alga Volvox carteri.</title>
        <authorList>
            <person name="Prochnik S.E."/>
            <person name="Umen J."/>
            <person name="Nedelcu A.M."/>
            <person name="Hallmann A."/>
            <person name="Miller S.M."/>
            <person name="Nishii I."/>
            <person name="Ferris P."/>
            <person name="Kuo A."/>
            <person name="Mitros T."/>
            <person name="Fritz-Laylin L.K."/>
            <person name="Hellsten U."/>
            <person name="Chapman J."/>
            <person name="Simakov O."/>
            <person name="Rensing S.A."/>
            <person name="Terry A."/>
            <person name="Pangilinan J."/>
            <person name="Kapitonov V."/>
            <person name="Jurka J."/>
            <person name="Salamov A."/>
            <person name="Shapiro H."/>
            <person name="Schmutz J."/>
            <person name="Grimwood J."/>
            <person name="Lindquist E."/>
            <person name="Lucas S."/>
            <person name="Grigoriev I.V."/>
            <person name="Schmitt R."/>
            <person name="Kirk D."/>
            <person name="Rokhsar D.S."/>
        </authorList>
    </citation>
    <scope>NUCLEOTIDE SEQUENCE [LARGE SCALE GENOMIC DNA]</scope>
    <source>
        <strain evidence="3">f. Nagariensis / Eve</strain>
    </source>
</reference>
<dbReference type="STRING" id="3068.D8UE22"/>
<dbReference type="Gene3D" id="1.25.40.480">
    <property type="match status" value="1"/>
</dbReference>